<keyword evidence="4" id="KW-1185">Reference proteome</keyword>
<accession>M1V5G9</accession>
<gene>
    <name evidence="3" type="ORF">CYME_CML009C</name>
</gene>
<dbReference type="GeneID" id="16994848"/>
<evidence type="ECO:0000256" key="1">
    <source>
        <dbReference type="ARBA" id="ARBA00009884"/>
    </source>
</evidence>
<organism evidence="3 4">
    <name type="scientific">Cyanidioschyzon merolae (strain NIES-3377 / 10D)</name>
    <name type="common">Unicellular red alga</name>
    <dbReference type="NCBI Taxonomy" id="280699"/>
    <lineage>
        <taxon>Eukaryota</taxon>
        <taxon>Rhodophyta</taxon>
        <taxon>Bangiophyceae</taxon>
        <taxon>Cyanidiales</taxon>
        <taxon>Cyanidiaceae</taxon>
        <taxon>Cyanidioschyzon</taxon>
    </lineage>
</organism>
<dbReference type="SUPFAM" id="SSF56815">
    <property type="entry name" value="Sec1/munc18-like (SM) proteins"/>
    <property type="match status" value="1"/>
</dbReference>
<dbReference type="GO" id="GO:0016192">
    <property type="term" value="P:vesicle-mediated transport"/>
    <property type="evidence" value="ECO:0007669"/>
    <property type="project" value="InterPro"/>
</dbReference>
<dbReference type="Gene3D" id="3.40.50.1910">
    <property type="match status" value="1"/>
</dbReference>
<reference evidence="3 4" key="1">
    <citation type="journal article" date="2004" name="Nature">
        <title>Genome sequence of the ultrasmall unicellular red alga Cyanidioschyzon merolae 10D.</title>
        <authorList>
            <person name="Matsuzaki M."/>
            <person name="Misumi O."/>
            <person name="Shin-i T."/>
            <person name="Maruyama S."/>
            <person name="Takahara M."/>
            <person name="Miyagishima S."/>
            <person name="Mori T."/>
            <person name="Nishida K."/>
            <person name="Yagisawa F."/>
            <person name="Nishida K."/>
            <person name="Yoshida Y."/>
            <person name="Nishimura Y."/>
            <person name="Nakao S."/>
            <person name="Kobayashi T."/>
            <person name="Momoyama Y."/>
            <person name="Higashiyama T."/>
            <person name="Minoda A."/>
            <person name="Sano M."/>
            <person name="Nomoto H."/>
            <person name="Oishi K."/>
            <person name="Hayashi H."/>
            <person name="Ohta F."/>
            <person name="Nishizaka S."/>
            <person name="Haga S."/>
            <person name="Miura S."/>
            <person name="Morishita T."/>
            <person name="Kabeya Y."/>
            <person name="Terasawa K."/>
            <person name="Suzuki Y."/>
            <person name="Ishii Y."/>
            <person name="Asakawa S."/>
            <person name="Takano H."/>
            <person name="Ohta N."/>
            <person name="Kuroiwa H."/>
            <person name="Tanaka K."/>
            <person name="Shimizu N."/>
            <person name="Sugano S."/>
            <person name="Sato N."/>
            <person name="Nozaki H."/>
            <person name="Ogasawara N."/>
            <person name="Kohara Y."/>
            <person name="Kuroiwa T."/>
        </authorList>
    </citation>
    <scope>NUCLEOTIDE SEQUENCE [LARGE SCALE GENOMIC DNA]</scope>
    <source>
        <strain evidence="3 4">10D</strain>
    </source>
</reference>
<dbReference type="KEGG" id="cme:CYME_CML009C"/>
<dbReference type="HOGENOM" id="CLU_016216_3_1_1"/>
<feature type="region of interest" description="Disordered" evidence="2">
    <location>
        <begin position="758"/>
        <end position="778"/>
    </location>
</feature>
<evidence type="ECO:0000313" key="3">
    <source>
        <dbReference type="EMBL" id="BAM80650.1"/>
    </source>
</evidence>
<dbReference type="InterPro" id="IPR027482">
    <property type="entry name" value="Sec1-like_dom2"/>
</dbReference>
<dbReference type="Gene3D" id="3.90.830.10">
    <property type="entry name" value="Syntaxin Binding Protein 1, Chain A, domain 2"/>
    <property type="match status" value="1"/>
</dbReference>
<dbReference type="EMBL" id="AP006494">
    <property type="protein sequence ID" value="BAM80650.1"/>
    <property type="molecule type" value="Genomic_DNA"/>
</dbReference>
<sequence>MLKSRFRLLALHSLREHHIWMTGTRQTEKPAHIYCSSAVKVLYIISLMTASFLLLVNVESLPRAAGALDCGGIAAAAIPAYAQTHGGVDGRRLPPCLLPAGSQPQKATMLTRAEPSRHSDLATQLKSLAKTWFSLRDRQKAVLCEALSNPLRGAEAATGHSAANGALHGQLNPGYDAAAATVDDLDAEDVYRDFWKVLVIDQTAREVLAPVLKVPTLRTCGVTLHLNLESSRQVIPEVPAVYLIQPNHENIQTIVRDCAADRYAHCSIYFLSAISRDELERLAEALARARRIESVTRVVDLYCGFVCLKRNLFSMPPSIARRSFQRLFSAQADEQAIQETIATIVDSLFAVCVTLRCVPYIRCLRRGASERVALQLCAKIWEYMHTPGGAALFREHSEAGLPPLRRPLLALLDRDVDLAIMLHHGWTYEALIHELLPFELSRVSMPATKPGTERTQYDLDDEADPFWAENASLPFPQVAEHIETALTAYRAQVQEINARTGGGSNVQKLLAETADETQLEAYMQATGTSTREIADAVAELPRLTRWKRQLDMHTNIASALLEQIKARKLDLLFQLEDSLLERPSSVQSNSLDRFIGEADLLAKPHSSTASADASSLSQRARDCLRLLLMYQILSPSGIPQTKLAEYRHVLDICGCQTSALSYVMRQRAATPRQLDPAATHRDGNSPSPARKSSSRMIDRLTTATGGGREIFESLVTRIYEHGHKGLTQLASTVKGLIPTTRSGIVASIVDSWMRNASPDDDLDSASRGAEHEHPGAAAERAASLLLDPLAARDGHCTNKASSLPRGSFTEAIVFMVGGGNFIEWENLTTRIHDDRQIIYGTTEMLSPEAFLDDLTAAAAAATNASEDPKPPQPSNGL</sequence>
<dbReference type="OrthoDB" id="10251230at2759"/>
<name>M1V5G9_CYAM1</name>
<dbReference type="InterPro" id="IPR036045">
    <property type="entry name" value="Sec1-like_sf"/>
</dbReference>
<feature type="compositionally biased region" description="Polar residues" evidence="2">
    <location>
        <begin position="684"/>
        <end position="695"/>
    </location>
</feature>
<dbReference type="PANTHER" id="PTHR11679">
    <property type="entry name" value="VESICLE PROTEIN SORTING-ASSOCIATED"/>
    <property type="match status" value="1"/>
</dbReference>
<feature type="region of interest" description="Disordered" evidence="2">
    <location>
        <begin position="671"/>
        <end position="697"/>
    </location>
</feature>
<comment type="similarity">
    <text evidence="1">Belongs to the STXBP/unc-18/SEC1 family.</text>
</comment>
<proteinExistence type="inferred from homology"/>
<dbReference type="AlphaFoldDB" id="M1V5G9"/>
<dbReference type="Gene3D" id="1.25.40.60">
    <property type="match status" value="1"/>
</dbReference>
<dbReference type="InterPro" id="IPR001619">
    <property type="entry name" value="Sec1-like"/>
</dbReference>
<dbReference type="Gramene" id="CML009CT">
    <property type="protein sequence ID" value="CML009CT"/>
    <property type="gene ID" value="CML009C"/>
</dbReference>
<dbReference type="InterPro" id="IPR043127">
    <property type="entry name" value="Sec-1-like_dom3a"/>
</dbReference>
<dbReference type="Proteomes" id="UP000007014">
    <property type="component" value="Chromosome 12"/>
</dbReference>
<dbReference type="InterPro" id="IPR043154">
    <property type="entry name" value="Sec-1-like_dom1"/>
</dbReference>
<dbReference type="Gene3D" id="3.40.50.2060">
    <property type="match status" value="1"/>
</dbReference>
<evidence type="ECO:0000313" key="4">
    <source>
        <dbReference type="Proteomes" id="UP000007014"/>
    </source>
</evidence>
<reference evidence="3 4" key="2">
    <citation type="journal article" date="2007" name="BMC Biol.">
        <title>A 100%-complete sequence reveals unusually simple genomic features in the hot-spring red alga Cyanidioschyzon merolae.</title>
        <authorList>
            <person name="Nozaki H."/>
            <person name="Takano H."/>
            <person name="Misumi O."/>
            <person name="Terasawa K."/>
            <person name="Matsuzaki M."/>
            <person name="Maruyama S."/>
            <person name="Nishida K."/>
            <person name="Yagisawa F."/>
            <person name="Yoshida Y."/>
            <person name="Fujiwara T."/>
            <person name="Takio S."/>
            <person name="Tamura K."/>
            <person name="Chung S.J."/>
            <person name="Nakamura S."/>
            <person name="Kuroiwa H."/>
            <person name="Tanaka K."/>
            <person name="Sato N."/>
            <person name="Kuroiwa T."/>
        </authorList>
    </citation>
    <scope>NUCLEOTIDE SEQUENCE [LARGE SCALE GENOMIC DNA]</scope>
    <source>
        <strain evidence="3 4">10D</strain>
    </source>
</reference>
<dbReference type="OMA" id="VNDLRAW"/>
<dbReference type="Pfam" id="PF00995">
    <property type="entry name" value="Sec1"/>
    <property type="match status" value="1"/>
</dbReference>
<dbReference type="RefSeq" id="XP_005536686.1">
    <property type="nucleotide sequence ID" value="XM_005536629.1"/>
</dbReference>
<protein>
    <submittedName>
        <fullName evidence="3">Probable vesicle transport related protein SLY1</fullName>
    </submittedName>
</protein>
<dbReference type="STRING" id="280699.M1V5G9"/>
<dbReference type="eggNOG" id="KOG1301">
    <property type="taxonomic scope" value="Eukaryota"/>
</dbReference>
<evidence type="ECO:0000256" key="2">
    <source>
        <dbReference type="SAM" id="MobiDB-lite"/>
    </source>
</evidence>